<comment type="caution">
    <text evidence="1">The sequence shown here is derived from an EMBL/GenBank/DDBJ whole genome shotgun (WGS) entry which is preliminary data.</text>
</comment>
<dbReference type="Proteomes" id="UP000663846">
    <property type="component" value="Unassembled WGS sequence"/>
</dbReference>
<accession>A0A8H3BRG9</accession>
<proteinExistence type="predicted"/>
<feature type="non-terminal residue" evidence="1">
    <location>
        <position position="1"/>
    </location>
</feature>
<evidence type="ECO:0000313" key="1">
    <source>
        <dbReference type="EMBL" id="CAE6461934.1"/>
    </source>
</evidence>
<name>A0A8H3BRG9_9AGAM</name>
<evidence type="ECO:0000313" key="2">
    <source>
        <dbReference type="Proteomes" id="UP000663846"/>
    </source>
</evidence>
<organism evidence="1 2">
    <name type="scientific">Rhizoctonia solani</name>
    <dbReference type="NCBI Taxonomy" id="456999"/>
    <lineage>
        <taxon>Eukaryota</taxon>
        <taxon>Fungi</taxon>
        <taxon>Dikarya</taxon>
        <taxon>Basidiomycota</taxon>
        <taxon>Agaricomycotina</taxon>
        <taxon>Agaricomycetes</taxon>
        <taxon>Cantharellales</taxon>
        <taxon>Ceratobasidiaceae</taxon>
        <taxon>Rhizoctonia</taxon>
    </lineage>
</organism>
<reference evidence="1" key="1">
    <citation type="submission" date="2021-01" db="EMBL/GenBank/DDBJ databases">
        <authorList>
            <person name="Kaushik A."/>
        </authorList>
    </citation>
    <scope>NUCLEOTIDE SEQUENCE</scope>
    <source>
        <strain evidence="1">AG1-1C</strain>
    </source>
</reference>
<gene>
    <name evidence="1" type="ORF">RDB_LOCUS161172</name>
</gene>
<dbReference type="EMBL" id="CAJMWS010000758">
    <property type="protein sequence ID" value="CAE6461934.1"/>
    <property type="molecule type" value="Genomic_DNA"/>
</dbReference>
<dbReference type="AlphaFoldDB" id="A0A8H3BRG9"/>
<sequence>MSSASLRQMADIAHEVFASAPQDVLSAARGNPCGYTNAIDTIQLADTFLGIASSLQKPRASLMNQYGSGG</sequence>
<protein>
    <submittedName>
        <fullName evidence="1">Uncharacterized protein</fullName>
    </submittedName>
</protein>